<dbReference type="PROSITE" id="PS50801">
    <property type="entry name" value="STAS"/>
    <property type="match status" value="1"/>
</dbReference>
<evidence type="ECO:0000259" key="2">
    <source>
        <dbReference type="PROSITE" id="PS50801"/>
    </source>
</evidence>
<dbReference type="Proteomes" id="UP000829494">
    <property type="component" value="Chromosome"/>
</dbReference>
<dbReference type="InterPro" id="IPR036513">
    <property type="entry name" value="STAS_dom_sf"/>
</dbReference>
<gene>
    <name evidence="3" type="ORF">SRIMR7_38975</name>
</gene>
<name>A0ABY3ZCX8_STRRM</name>
<keyword evidence="1" id="KW-0472">Membrane</keyword>
<sequence>MAVMDAAESAVLLGLRPAAFFGCSGLRLLLSAHQRLRTRSGRLRVVCDRVLTLCLLHVTGIAAVLRPAPTVADALTPVAADGLPAGRCSGC</sequence>
<dbReference type="Gene3D" id="3.30.750.24">
    <property type="entry name" value="STAS domain"/>
    <property type="match status" value="1"/>
</dbReference>
<organism evidence="3 4">
    <name type="scientific">Streptomyces rimosus subsp. rimosus</name>
    <dbReference type="NCBI Taxonomy" id="132474"/>
    <lineage>
        <taxon>Bacteria</taxon>
        <taxon>Bacillati</taxon>
        <taxon>Actinomycetota</taxon>
        <taxon>Actinomycetes</taxon>
        <taxon>Kitasatosporales</taxon>
        <taxon>Streptomycetaceae</taxon>
        <taxon>Streptomyces</taxon>
    </lineage>
</organism>
<accession>A0ABY3ZCX8</accession>
<dbReference type="Pfam" id="PF01740">
    <property type="entry name" value="STAS"/>
    <property type="match status" value="1"/>
</dbReference>
<keyword evidence="1" id="KW-0812">Transmembrane</keyword>
<feature type="domain" description="STAS" evidence="2">
    <location>
        <begin position="1"/>
        <end position="78"/>
    </location>
</feature>
<dbReference type="SUPFAM" id="SSF52091">
    <property type="entry name" value="SpoIIaa-like"/>
    <property type="match status" value="1"/>
</dbReference>
<feature type="transmembrane region" description="Helical" evidence="1">
    <location>
        <begin position="12"/>
        <end position="30"/>
    </location>
</feature>
<protein>
    <recommendedName>
        <fullName evidence="2">STAS domain-containing protein</fullName>
    </recommendedName>
</protein>
<dbReference type="InterPro" id="IPR002645">
    <property type="entry name" value="STAS_dom"/>
</dbReference>
<proteinExistence type="predicted"/>
<evidence type="ECO:0000313" key="4">
    <source>
        <dbReference type="Proteomes" id="UP000829494"/>
    </source>
</evidence>
<dbReference type="EMBL" id="CP094298">
    <property type="protein sequence ID" value="UNZ08156.1"/>
    <property type="molecule type" value="Genomic_DNA"/>
</dbReference>
<keyword evidence="4" id="KW-1185">Reference proteome</keyword>
<keyword evidence="1" id="KW-1133">Transmembrane helix</keyword>
<evidence type="ECO:0000313" key="3">
    <source>
        <dbReference type="EMBL" id="UNZ08156.1"/>
    </source>
</evidence>
<reference evidence="3 4" key="1">
    <citation type="submission" date="2022-03" db="EMBL/GenBank/DDBJ databases">
        <title>Complete genome of Streptomyces rimosus ssp. rimosus R7 (=ATCC 10970).</title>
        <authorList>
            <person name="Beganovic S."/>
            <person name="Ruckert C."/>
            <person name="Busche T."/>
            <person name="Kalinowski J."/>
            <person name="Wittmann C."/>
        </authorList>
    </citation>
    <scope>NUCLEOTIDE SEQUENCE [LARGE SCALE GENOMIC DNA]</scope>
    <source>
        <strain evidence="3 4">R7</strain>
    </source>
</reference>
<evidence type="ECO:0000256" key="1">
    <source>
        <dbReference type="SAM" id="Phobius"/>
    </source>
</evidence>